<dbReference type="GO" id="GO:0003964">
    <property type="term" value="F:RNA-directed DNA polymerase activity"/>
    <property type="evidence" value="ECO:0007669"/>
    <property type="project" value="UniProtKB-KW"/>
</dbReference>
<keyword evidence="3" id="KW-1185">Reference proteome</keyword>
<feature type="domain" description="Reverse transcriptase" evidence="1">
    <location>
        <begin position="1"/>
        <end position="100"/>
    </location>
</feature>
<proteinExistence type="predicted"/>
<comment type="caution">
    <text evidence="2">The sequence shown here is derived from an EMBL/GenBank/DDBJ whole genome shotgun (WGS) entry which is preliminary data.</text>
</comment>
<gene>
    <name evidence="2" type="ORF">BpHYR1_028456</name>
</gene>
<dbReference type="OrthoDB" id="10014409at2759"/>
<accession>A0A3M7RFL3</accession>
<evidence type="ECO:0000313" key="3">
    <source>
        <dbReference type="Proteomes" id="UP000276133"/>
    </source>
</evidence>
<dbReference type="AlphaFoldDB" id="A0A3M7RFL3"/>
<dbReference type="InterPro" id="IPR000477">
    <property type="entry name" value="RT_dom"/>
</dbReference>
<evidence type="ECO:0000259" key="1">
    <source>
        <dbReference type="PROSITE" id="PS50878"/>
    </source>
</evidence>
<sequence>MNNYLWRILYRYYEISKVIIKVEGVKEGGILSPYLFYFFIDQTLSVCTDLKVGAKIGEINLFILANCDDIVLLSPSEKYIKILPRTCEEYAKDWNRIESS</sequence>
<organism evidence="2 3">
    <name type="scientific">Brachionus plicatilis</name>
    <name type="common">Marine rotifer</name>
    <name type="synonym">Brachionus muelleri</name>
    <dbReference type="NCBI Taxonomy" id="10195"/>
    <lineage>
        <taxon>Eukaryota</taxon>
        <taxon>Metazoa</taxon>
        <taxon>Spiralia</taxon>
        <taxon>Gnathifera</taxon>
        <taxon>Rotifera</taxon>
        <taxon>Eurotatoria</taxon>
        <taxon>Monogononta</taxon>
        <taxon>Pseudotrocha</taxon>
        <taxon>Ploima</taxon>
        <taxon>Brachionidae</taxon>
        <taxon>Brachionus</taxon>
    </lineage>
</organism>
<keyword evidence="2" id="KW-0548">Nucleotidyltransferase</keyword>
<protein>
    <submittedName>
        <fullName evidence="2">RNA-directed DNA polymerase from mobile element jockey-like</fullName>
    </submittedName>
</protein>
<dbReference type="EMBL" id="REGN01003480">
    <property type="protein sequence ID" value="RNA22373.1"/>
    <property type="molecule type" value="Genomic_DNA"/>
</dbReference>
<keyword evidence="2" id="KW-0695">RNA-directed DNA polymerase</keyword>
<reference evidence="2 3" key="1">
    <citation type="journal article" date="2018" name="Sci. Rep.">
        <title>Genomic signatures of local adaptation to the degree of environmental predictability in rotifers.</title>
        <authorList>
            <person name="Franch-Gras L."/>
            <person name="Hahn C."/>
            <person name="Garcia-Roger E.M."/>
            <person name="Carmona M.J."/>
            <person name="Serra M."/>
            <person name="Gomez A."/>
        </authorList>
    </citation>
    <scope>NUCLEOTIDE SEQUENCE [LARGE SCALE GENOMIC DNA]</scope>
    <source>
        <strain evidence="2">HYR1</strain>
    </source>
</reference>
<dbReference type="PROSITE" id="PS50878">
    <property type="entry name" value="RT_POL"/>
    <property type="match status" value="1"/>
</dbReference>
<name>A0A3M7RFL3_BRAPC</name>
<keyword evidence="2" id="KW-0808">Transferase</keyword>
<evidence type="ECO:0000313" key="2">
    <source>
        <dbReference type="EMBL" id="RNA22373.1"/>
    </source>
</evidence>
<dbReference type="Proteomes" id="UP000276133">
    <property type="component" value="Unassembled WGS sequence"/>
</dbReference>